<dbReference type="Proteomes" id="UP000294003">
    <property type="component" value="Unassembled WGS sequence"/>
</dbReference>
<feature type="region of interest" description="Disordered" evidence="1">
    <location>
        <begin position="1"/>
        <end position="86"/>
    </location>
</feature>
<name>A0ABY0GSK1_9PEZI</name>
<reference evidence="2 3" key="1">
    <citation type="submission" date="2018-06" db="EMBL/GenBank/DDBJ databases">
        <title>Complete Genomes of Monosporascus.</title>
        <authorList>
            <person name="Robinson A.J."/>
            <person name="Natvig D.O."/>
        </authorList>
    </citation>
    <scope>NUCLEOTIDE SEQUENCE [LARGE SCALE GENOMIC DNA]</scope>
    <source>
        <strain evidence="2 3">CBS 609.92</strain>
    </source>
</reference>
<dbReference type="EMBL" id="QJNS01000632">
    <property type="protein sequence ID" value="RYO76099.1"/>
    <property type="molecule type" value="Genomic_DNA"/>
</dbReference>
<comment type="caution">
    <text evidence="2">The sequence shown here is derived from an EMBL/GenBank/DDBJ whole genome shotgun (WGS) entry which is preliminary data.</text>
</comment>
<evidence type="ECO:0000256" key="1">
    <source>
        <dbReference type="SAM" id="MobiDB-lite"/>
    </source>
</evidence>
<evidence type="ECO:0000313" key="3">
    <source>
        <dbReference type="Proteomes" id="UP000294003"/>
    </source>
</evidence>
<accession>A0ABY0GSK1</accession>
<keyword evidence="3" id="KW-1185">Reference proteome</keyword>
<gene>
    <name evidence="2" type="ORF">DL762_009856</name>
</gene>
<evidence type="ECO:0000313" key="2">
    <source>
        <dbReference type="EMBL" id="RYO76099.1"/>
    </source>
</evidence>
<protein>
    <submittedName>
        <fullName evidence="2">Uncharacterized protein</fullName>
    </submittedName>
</protein>
<proteinExistence type="predicted"/>
<feature type="compositionally biased region" description="Basic and acidic residues" evidence="1">
    <location>
        <begin position="43"/>
        <end position="64"/>
    </location>
</feature>
<organism evidence="2 3">
    <name type="scientific">Monosporascus cannonballus</name>
    <dbReference type="NCBI Taxonomy" id="155416"/>
    <lineage>
        <taxon>Eukaryota</taxon>
        <taxon>Fungi</taxon>
        <taxon>Dikarya</taxon>
        <taxon>Ascomycota</taxon>
        <taxon>Pezizomycotina</taxon>
        <taxon>Sordariomycetes</taxon>
        <taxon>Xylariomycetidae</taxon>
        <taxon>Xylariales</taxon>
        <taxon>Xylariales incertae sedis</taxon>
        <taxon>Monosporascus</taxon>
    </lineage>
</organism>
<sequence>MSPVPSRSGAPQRRGRIFEEVGNCHCDRKRRNRPGLPAMGCCRVERLEAEPRRDPRRNAARDEGGSSSSPAARYNGNVVRDPRGVGANLATPRYEASVLSFLSRKRLGTTGVVPRGRGAWWWGNYAASLKAAAM</sequence>